<dbReference type="EMBL" id="SOMN01000004">
    <property type="protein sequence ID" value="TFE29518.1"/>
    <property type="molecule type" value="Genomic_DNA"/>
</dbReference>
<dbReference type="Pfam" id="PF00534">
    <property type="entry name" value="Glycos_transf_1"/>
    <property type="match status" value="1"/>
</dbReference>
<dbReference type="SUPFAM" id="SSF53756">
    <property type="entry name" value="UDP-Glycosyltransferase/glycogen phosphorylase"/>
    <property type="match status" value="1"/>
</dbReference>
<dbReference type="RefSeq" id="WP_135151209.1">
    <property type="nucleotide sequence ID" value="NZ_SOMN01000004.1"/>
</dbReference>
<dbReference type="GO" id="GO:0016757">
    <property type="term" value="F:glycosyltransferase activity"/>
    <property type="evidence" value="ECO:0007669"/>
    <property type="project" value="InterPro"/>
</dbReference>
<accession>A0A4Y8M2J4</accession>
<comment type="caution">
    <text evidence="2">The sequence shown here is derived from an EMBL/GenBank/DDBJ whole genome shotgun (WGS) entry which is preliminary data.</text>
</comment>
<protein>
    <submittedName>
        <fullName evidence="2">Glycosyltransferase</fullName>
    </submittedName>
</protein>
<dbReference type="CDD" id="cd03801">
    <property type="entry name" value="GT4_PimA-like"/>
    <property type="match status" value="1"/>
</dbReference>
<dbReference type="Proteomes" id="UP000297900">
    <property type="component" value="Unassembled WGS sequence"/>
</dbReference>
<sequence length="447" mass="50890">MNIALCHFRVGETDGVSLEMEKWKKVLEKMGHKVYLLAGSLGEEEGIVIDELHYQHPINNKIVQNGYERMYEYDSVNPFSDQLFQYASQIEDALLKAIDRYELDIIVPNNIWSLGWGLSAGAAFAEAVKKRSIRAVAHHHDFYWERTRYGHPTNAVVTGLLEEVFPPRSNLIRHVTINKIAERELSLRKGIHSQVIPNVFDFDAPLWELDDYNKDFRERLGIKETDILVLQATRITERKAIELAIDVVAAMQSPGLLHHLKKQQLYNGKSFGDEDQIVLVLAGLSEADDRYIPALKKKAAANHVKLIFVNDRIQASRCVQNGDKHYSLWDAYVHADLITYPSILEGWGNQLLEALFAKKPVVIYEYPVYETDIKPLGFQVISLGNSHETGTDGLVQVDNQKVHEAASASIQVLIDPEYRADMVEDNFNIAKKYLSYTALEKLLSKLF</sequence>
<dbReference type="InterPro" id="IPR001296">
    <property type="entry name" value="Glyco_trans_1"/>
</dbReference>
<keyword evidence="3" id="KW-1185">Reference proteome</keyword>
<reference evidence="2 3" key="1">
    <citation type="submission" date="2019-03" db="EMBL/GenBank/DDBJ databases">
        <title>Cohnella endophytica sp. nov., a novel endophytic bacterium isolated from bark of Sonneratia apetala.</title>
        <authorList>
            <person name="Tuo L."/>
        </authorList>
    </citation>
    <scope>NUCLEOTIDE SEQUENCE [LARGE SCALE GENOMIC DNA]</scope>
    <source>
        <strain evidence="2 3">CCTCC AB 208254</strain>
    </source>
</reference>
<proteinExistence type="predicted"/>
<gene>
    <name evidence="2" type="ORF">E2980_05885</name>
</gene>
<feature type="domain" description="Glycosyl transferase family 1" evidence="1">
    <location>
        <begin position="215"/>
        <end position="424"/>
    </location>
</feature>
<dbReference type="OrthoDB" id="9762705at2"/>
<dbReference type="PANTHER" id="PTHR12526">
    <property type="entry name" value="GLYCOSYLTRANSFERASE"/>
    <property type="match status" value="1"/>
</dbReference>
<name>A0A4Y8M2J4_9BACL</name>
<dbReference type="PANTHER" id="PTHR12526:SF628">
    <property type="entry name" value="MANNOSYLGLUCOSYLGLYCERATE SYNTHASE"/>
    <property type="match status" value="1"/>
</dbReference>
<evidence type="ECO:0000259" key="1">
    <source>
        <dbReference type="Pfam" id="PF00534"/>
    </source>
</evidence>
<evidence type="ECO:0000313" key="2">
    <source>
        <dbReference type="EMBL" id="TFE29518.1"/>
    </source>
</evidence>
<organism evidence="2 3">
    <name type="scientific">Cohnella luojiensis</name>
    <dbReference type="NCBI Taxonomy" id="652876"/>
    <lineage>
        <taxon>Bacteria</taxon>
        <taxon>Bacillati</taxon>
        <taxon>Bacillota</taxon>
        <taxon>Bacilli</taxon>
        <taxon>Bacillales</taxon>
        <taxon>Paenibacillaceae</taxon>
        <taxon>Cohnella</taxon>
    </lineage>
</organism>
<dbReference type="AlphaFoldDB" id="A0A4Y8M2J4"/>
<keyword evidence="2" id="KW-0808">Transferase</keyword>
<evidence type="ECO:0000313" key="3">
    <source>
        <dbReference type="Proteomes" id="UP000297900"/>
    </source>
</evidence>
<dbReference type="Gene3D" id="3.40.50.2000">
    <property type="entry name" value="Glycogen Phosphorylase B"/>
    <property type="match status" value="2"/>
</dbReference>